<protein>
    <submittedName>
        <fullName evidence="3">ABC transporter substrate-binding protein</fullName>
    </submittedName>
</protein>
<evidence type="ECO:0000313" key="4">
    <source>
        <dbReference type="Proteomes" id="UP000180175"/>
    </source>
</evidence>
<dbReference type="PIRSF" id="PIRSF027386">
    <property type="entry name" value="UCP027386_ABC_sbc_TM0202"/>
    <property type="match status" value="1"/>
</dbReference>
<dbReference type="EMBL" id="LQXD01000131">
    <property type="protein sequence ID" value="OIJ12001.1"/>
    <property type="molecule type" value="Genomic_DNA"/>
</dbReference>
<dbReference type="Gene3D" id="3.40.190.10">
    <property type="entry name" value="Periplasmic binding protein-like II"/>
    <property type="match status" value="2"/>
</dbReference>
<dbReference type="PANTHER" id="PTHR30024">
    <property type="entry name" value="ALIPHATIC SULFONATES-BINDING PROTEIN-RELATED"/>
    <property type="match status" value="1"/>
</dbReference>
<keyword evidence="4" id="KW-1185">Reference proteome</keyword>
<feature type="chain" id="PRO_5036025462" evidence="1">
    <location>
        <begin position="27"/>
        <end position="353"/>
    </location>
</feature>
<gene>
    <name evidence="3" type="ORF">AWH56_012205</name>
    <name evidence="2" type="ORF">AWH56_15115</name>
</gene>
<feature type="signal peptide" evidence="1">
    <location>
        <begin position="1"/>
        <end position="26"/>
    </location>
</feature>
<dbReference type="EMBL" id="CP063356">
    <property type="protein sequence ID" value="QOY38226.1"/>
    <property type="molecule type" value="Genomic_DNA"/>
</dbReference>
<name>A0A1S2LHY0_9BACI</name>
<dbReference type="Proteomes" id="UP000180175">
    <property type="component" value="Chromosome"/>
</dbReference>
<evidence type="ECO:0000256" key="1">
    <source>
        <dbReference type="SAM" id="SignalP"/>
    </source>
</evidence>
<reference evidence="3" key="4">
    <citation type="submission" date="2020-10" db="EMBL/GenBank/DDBJ databases">
        <authorList>
            <person name="Bassil N.M."/>
            <person name="Lloyd J.R."/>
        </authorList>
    </citation>
    <scope>NUCLEOTIDE SEQUENCE</scope>
    <source>
        <strain evidence="3">NB2006</strain>
    </source>
</reference>
<dbReference type="InterPro" id="IPR027024">
    <property type="entry name" value="UCP027386_ABC_sbc_TM0202"/>
</dbReference>
<proteinExistence type="predicted"/>
<evidence type="ECO:0000313" key="3">
    <source>
        <dbReference type="EMBL" id="QOY38226.1"/>
    </source>
</evidence>
<dbReference type="AlphaFoldDB" id="A0A1S2LHY0"/>
<dbReference type="RefSeq" id="WP_071317877.1">
    <property type="nucleotide sequence ID" value="NZ_CP063356.2"/>
</dbReference>
<dbReference type="PROSITE" id="PS51257">
    <property type="entry name" value="PROKAR_LIPOPROTEIN"/>
    <property type="match status" value="1"/>
</dbReference>
<sequence length="353" mass="39168">MLKQYKTQVLSSIFILLLALVVGCSAEEKTTIDSDQKDISTETEVVEEAPALSNLTIQAPMGISIAAPIYKVLEDNELHSLVDEVTFLPWKNPDELRSRIVSGQAQVSAVPTNVAANLYNKGMDVQLINTLVWGMLYMIGPDGEEVTFENLKGKTIHVPFRGDMPDLVFQYLLQKNNLDITKDVTIEYVATPQEVVQLLASGKAEYAILPEHTASLAVAKANKEGQNVKKTMNLQAEWAKVTGKEPRIPQAGIIVTGELVREYPEVIEELQNQIAQSVQFLNEQPAEGAELLAKYQEGLEAPFIEKLIPAINLQFVPAQDAREELEFFFTELSTVSLDIIGGKLPDEGFYYQK</sequence>
<keyword evidence="1" id="KW-0732">Signal</keyword>
<dbReference type="KEGG" id="aia:AWH56_012205"/>
<dbReference type="SUPFAM" id="SSF53850">
    <property type="entry name" value="Periplasmic binding protein-like II"/>
    <property type="match status" value="1"/>
</dbReference>
<reference evidence="3 4" key="3">
    <citation type="journal article" date="2019" name="Int. J. Syst. Evol. Microbiol.">
        <title>Anaerobacillus isosaccharinicus sp. nov., an alkaliphilic bacterium which degrades isosaccharinic acid.</title>
        <authorList>
            <person name="Bassil N.M."/>
            <person name="Lloyd J.R."/>
        </authorList>
    </citation>
    <scope>NUCLEOTIDE SEQUENCE [LARGE SCALE GENOMIC DNA]</scope>
    <source>
        <strain evidence="3 4">NB2006</strain>
    </source>
</reference>
<reference evidence="2 4" key="1">
    <citation type="submission" date="2016-10" db="EMBL/GenBank/DDBJ databases">
        <title>Draft genome sequences of four alkaliphilic bacteria belonging to the Anaerobacillus genus.</title>
        <authorList>
            <person name="Bassil N.M."/>
            <person name="Lloyd J.R."/>
        </authorList>
    </citation>
    <scope>NUCLEOTIDE SEQUENCE [LARGE SCALE GENOMIC DNA]</scope>
    <source>
        <strain evidence="2 4">NB2006</strain>
    </source>
</reference>
<dbReference type="OrthoDB" id="9814375at2"/>
<dbReference type="PANTHER" id="PTHR30024:SF46">
    <property type="entry name" value="ABC TRANSPORTER, SUBSTRATE-BINDING LIPOPROTEIN"/>
    <property type="match status" value="1"/>
</dbReference>
<evidence type="ECO:0000313" key="2">
    <source>
        <dbReference type="EMBL" id="OIJ12001.1"/>
    </source>
</evidence>
<organism evidence="2 4">
    <name type="scientific">Anaerobacillus isosaccharinicus</name>
    <dbReference type="NCBI Taxonomy" id="1532552"/>
    <lineage>
        <taxon>Bacteria</taxon>
        <taxon>Bacillati</taxon>
        <taxon>Bacillota</taxon>
        <taxon>Bacilli</taxon>
        <taxon>Bacillales</taxon>
        <taxon>Bacillaceae</taxon>
        <taxon>Anaerobacillus</taxon>
    </lineage>
</organism>
<reference evidence="3 4" key="2">
    <citation type="journal article" date="2017" name="Genome Announc.">
        <title>Draft Genome Sequences of Four Alkaliphilic Bacteria Belonging to the Anaerobacillus Genus.</title>
        <authorList>
            <person name="Bassil N.M."/>
            <person name="Lloyd J.R."/>
        </authorList>
    </citation>
    <scope>NUCLEOTIDE SEQUENCE [LARGE SCALE GENOMIC DNA]</scope>
    <source>
        <strain evidence="3 4">NB2006</strain>
    </source>
</reference>
<accession>A0A1S2LHY0</accession>
<dbReference type="Pfam" id="PF12974">
    <property type="entry name" value="Phosphonate-bd"/>
    <property type="match status" value="1"/>
</dbReference>